<dbReference type="EMBL" id="JAWDGP010003764">
    <property type="protein sequence ID" value="KAK3771188.1"/>
    <property type="molecule type" value="Genomic_DNA"/>
</dbReference>
<sequence>MLFLWWYRCAQNVVSTMYGNRMAACCLLETIDRTAASKRGPLAVTSPSFAYWSHDLHYSATPVQISIIMNPPFGALTGRNADFFSPLATTGWRPKLAVRVTPAPPGHRNYGPCMLGSSPGGAAARGF</sequence>
<accession>A0AAE0ZKH8</accession>
<dbReference type="Proteomes" id="UP001283361">
    <property type="component" value="Unassembled WGS sequence"/>
</dbReference>
<evidence type="ECO:0000313" key="1">
    <source>
        <dbReference type="EMBL" id="KAK3771188.1"/>
    </source>
</evidence>
<name>A0AAE0ZKH8_9GAST</name>
<keyword evidence="2" id="KW-1185">Reference proteome</keyword>
<gene>
    <name evidence="1" type="ORF">RRG08_053335</name>
</gene>
<proteinExistence type="predicted"/>
<dbReference type="AlphaFoldDB" id="A0AAE0ZKH8"/>
<protein>
    <submittedName>
        <fullName evidence="1">Uncharacterized protein</fullName>
    </submittedName>
</protein>
<reference evidence="1" key="1">
    <citation type="journal article" date="2023" name="G3 (Bethesda)">
        <title>A reference genome for the long-term kleptoplast-retaining sea slug Elysia crispata morphotype clarki.</title>
        <authorList>
            <person name="Eastman K.E."/>
            <person name="Pendleton A.L."/>
            <person name="Shaikh M.A."/>
            <person name="Suttiyut T."/>
            <person name="Ogas R."/>
            <person name="Tomko P."/>
            <person name="Gavelis G."/>
            <person name="Widhalm J.R."/>
            <person name="Wisecaver J.H."/>
        </authorList>
    </citation>
    <scope>NUCLEOTIDE SEQUENCE</scope>
    <source>
        <strain evidence="1">ECLA1</strain>
    </source>
</reference>
<organism evidence="1 2">
    <name type="scientific">Elysia crispata</name>
    <name type="common">lettuce slug</name>
    <dbReference type="NCBI Taxonomy" id="231223"/>
    <lineage>
        <taxon>Eukaryota</taxon>
        <taxon>Metazoa</taxon>
        <taxon>Spiralia</taxon>
        <taxon>Lophotrochozoa</taxon>
        <taxon>Mollusca</taxon>
        <taxon>Gastropoda</taxon>
        <taxon>Heterobranchia</taxon>
        <taxon>Euthyneura</taxon>
        <taxon>Panpulmonata</taxon>
        <taxon>Sacoglossa</taxon>
        <taxon>Placobranchoidea</taxon>
        <taxon>Plakobranchidae</taxon>
        <taxon>Elysia</taxon>
    </lineage>
</organism>
<evidence type="ECO:0000313" key="2">
    <source>
        <dbReference type="Proteomes" id="UP001283361"/>
    </source>
</evidence>
<comment type="caution">
    <text evidence="1">The sequence shown here is derived from an EMBL/GenBank/DDBJ whole genome shotgun (WGS) entry which is preliminary data.</text>
</comment>